<dbReference type="OrthoDB" id="341080at2157"/>
<evidence type="ECO:0000313" key="6">
    <source>
        <dbReference type="Proteomes" id="UP000198856"/>
    </source>
</evidence>
<dbReference type="PANTHER" id="PTHR48078">
    <property type="entry name" value="THREONINE DEHYDRATASE, MITOCHONDRIAL-RELATED"/>
    <property type="match status" value="1"/>
</dbReference>
<evidence type="ECO:0000259" key="4">
    <source>
        <dbReference type="Pfam" id="PF00291"/>
    </source>
</evidence>
<proteinExistence type="predicted"/>
<comment type="cofactor">
    <cofactor evidence="1">
        <name>pyridoxal 5'-phosphate</name>
        <dbReference type="ChEBI" id="CHEBI:597326"/>
    </cofactor>
</comment>
<name>A0A1G8XS07_9EURY</name>
<evidence type="ECO:0000256" key="1">
    <source>
        <dbReference type="ARBA" id="ARBA00001933"/>
    </source>
</evidence>
<dbReference type="EMBL" id="FNFC01000012">
    <property type="protein sequence ID" value="SDJ93462.1"/>
    <property type="molecule type" value="Genomic_DNA"/>
</dbReference>
<organism evidence="5 6">
    <name type="scientific">Halovenus aranensis</name>
    <dbReference type="NCBI Taxonomy" id="890420"/>
    <lineage>
        <taxon>Archaea</taxon>
        <taxon>Methanobacteriati</taxon>
        <taxon>Methanobacteriota</taxon>
        <taxon>Stenosarchaea group</taxon>
        <taxon>Halobacteria</taxon>
        <taxon>Halobacteriales</taxon>
        <taxon>Haloarculaceae</taxon>
        <taxon>Halovenus</taxon>
    </lineage>
</organism>
<dbReference type="GO" id="GO:0009097">
    <property type="term" value="P:isoleucine biosynthetic process"/>
    <property type="evidence" value="ECO:0007669"/>
    <property type="project" value="TreeGrafter"/>
</dbReference>
<keyword evidence="2" id="KW-0663">Pyridoxal phosphate</keyword>
<accession>A0A1G8XS07</accession>
<evidence type="ECO:0000256" key="2">
    <source>
        <dbReference type="ARBA" id="ARBA00022898"/>
    </source>
</evidence>
<dbReference type="STRING" id="890420.SAMN05216226_11254"/>
<sequence>METTEGLAGLDCLSCATTTDATTDRCPDCGGILDPVYDDATLERVHQTVREDGEQAHVLPFDDPVTLGEGGVTLVDAPELATEIGAGRVLVADEGHNPTGGLVDRELSVAVTAAREAGVETVALPTSGNGGQAAAAYAARAGLDAECFVPSRSVFANKAMINVHGGEMSVVGGRYPDATEVFAEASADEDWYSLAPFETPYRHEGAKTLAYDLLADLDDAPDAVVHPTSHGTGLYGLTKGFREFVDTGHLDAAPRLYAAQPEGCAPLVDADEDEAAKPTPVEHPDTICGALEVPDPSGGHLVLDALAETGGAAVAVEDDAILEGAASLAAAGIPLSATGGAAAAGAQTLADDGAFDGDETVVLVNPATANREADILRSHLMKQGI</sequence>
<dbReference type="InterPro" id="IPR050147">
    <property type="entry name" value="Ser/Thr_Dehydratase"/>
</dbReference>
<dbReference type="PANTHER" id="PTHR48078:SF6">
    <property type="entry name" value="L-THREONINE DEHYDRATASE CATABOLIC TDCB"/>
    <property type="match status" value="1"/>
</dbReference>
<evidence type="ECO:0000313" key="5">
    <source>
        <dbReference type="EMBL" id="SDJ93462.1"/>
    </source>
</evidence>
<dbReference type="GO" id="GO:0006567">
    <property type="term" value="P:L-threonine catabolic process"/>
    <property type="evidence" value="ECO:0007669"/>
    <property type="project" value="TreeGrafter"/>
</dbReference>
<dbReference type="Pfam" id="PF00291">
    <property type="entry name" value="PALP"/>
    <property type="match status" value="1"/>
</dbReference>
<dbReference type="InterPro" id="IPR001926">
    <property type="entry name" value="TrpB-like_PALP"/>
</dbReference>
<gene>
    <name evidence="5" type="ORF">SAMN05216226_11254</name>
</gene>
<reference evidence="5 6" key="1">
    <citation type="submission" date="2016-10" db="EMBL/GenBank/DDBJ databases">
        <authorList>
            <person name="de Groot N.N."/>
        </authorList>
    </citation>
    <scope>NUCLEOTIDE SEQUENCE [LARGE SCALE GENOMIC DNA]</scope>
    <source>
        <strain evidence="5 6">IBRC-M10015</strain>
    </source>
</reference>
<dbReference type="AlphaFoldDB" id="A0A1G8XS07"/>
<feature type="domain" description="Tryptophan synthase beta chain-like PALP" evidence="4">
    <location>
        <begin position="65"/>
        <end position="365"/>
    </location>
</feature>
<protein>
    <submittedName>
        <fullName evidence="5">L-threonine synthase</fullName>
    </submittedName>
</protein>
<dbReference type="RefSeq" id="WP_092703551.1">
    <property type="nucleotide sequence ID" value="NZ_FNFC01000012.1"/>
</dbReference>
<dbReference type="SUPFAM" id="SSF53686">
    <property type="entry name" value="Tryptophan synthase beta subunit-like PLP-dependent enzymes"/>
    <property type="match status" value="1"/>
</dbReference>
<dbReference type="Gene3D" id="3.40.50.1100">
    <property type="match status" value="2"/>
</dbReference>
<dbReference type="GO" id="GO:0003941">
    <property type="term" value="F:L-serine ammonia-lyase activity"/>
    <property type="evidence" value="ECO:0007669"/>
    <property type="project" value="TreeGrafter"/>
</dbReference>
<keyword evidence="3" id="KW-0456">Lyase</keyword>
<dbReference type="GO" id="GO:0004794">
    <property type="term" value="F:threonine deaminase activity"/>
    <property type="evidence" value="ECO:0007669"/>
    <property type="project" value="TreeGrafter"/>
</dbReference>
<dbReference type="InterPro" id="IPR036052">
    <property type="entry name" value="TrpB-like_PALP_sf"/>
</dbReference>
<dbReference type="GO" id="GO:0006565">
    <property type="term" value="P:L-serine catabolic process"/>
    <property type="evidence" value="ECO:0007669"/>
    <property type="project" value="TreeGrafter"/>
</dbReference>
<dbReference type="Proteomes" id="UP000198856">
    <property type="component" value="Unassembled WGS sequence"/>
</dbReference>
<evidence type="ECO:0000256" key="3">
    <source>
        <dbReference type="ARBA" id="ARBA00023239"/>
    </source>
</evidence>
<keyword evidence="6" id="KW-1185">Reference proteome</keyword>